<dbReference type="PANTHER" id="PTHR43004">
    <property type="entry name" value="TRK SYSTEM POTASSIUM UPTAKE PROTEIN"/>
    <property type="match status" value="1"/>
</dbReference>
<proteinExistence type="predicted"/>
<keyword evidence="1" id="KW-0285">Flavoprotein</keyword>
<feature type="compositionally biased region" description="Basic and acidic residues" evidence="3">
    <location>
        <begin position="581"/>
        <end position="598"/>
    </location>
</feature>
<dbReference type="PRINTS" id="PR00420">
    <property type="entry name" value="RNGMNOXGNASE"/>
</dbReference>
<reference evidence="5 6" key="1">
    <citation type="submission" date="2023-05" db="EMBL/GenBank/DDBJ databases">
        <title>Draft genome sequence of Streptomyces sp. B-S-A8 isolated from a cave soil in Thailand.</title>
        <authorList>
            <person name="Chamroensaksri N."/>
            <person name="Muangham S."/>
        </authorList>
    </citation>
    <scope>NUCLEOTIDE SEQUENCE [LARGE SCALE GENOMIC DNA]</scope>
    <source>
        <strain evidence="5 6">B-S-A8</strain>
    </source>
</reference>
<dbReference type="Gene3D" id="3.50.50.60">
    <property type="entry name" value="FAD/NAD(P)-binding domain"/>
    <property type="match status" value="1"/>
</dbReference>
<evidence type="ECO:0000313" key="6">
    <source>
        <dbReference type="Proteomes" id="UP001224661"/>
    </source>
</evidence>
<evidence type="ECO:0000256" key="1">
    <source>
        <dbReference type="ARBA" id="ARBA00022630"/>
    </source>
</evidence>
<dbReference type="EMBL" id="JASCIR010000033">
    <property type="protein sequence ID" value="MDI3389793.1"/>
    <property type="molecule type" value="Genomic_DNA"/>
</dbReference>
<accession>A0ABT6RZC7</accession>
<dbReference type="InterPro" id="IPR002938">
    <property type="entry name" value="FAD-bd"/>
</dbReference>
<organism evidence="5 6">
    <name type="scientific">Streptomyces solicavernae</name>
    <dbReference type="NCBI Taxonomy" id="3043614"/>
    <lineage>
        <taxon>Bacteria</taxon>
        <taxon>Bacillati</taxon>
        <taxon>Actinomycetota</taxon>
        <taxon>Actinomycetes</taxon>
        <taxon>Kitasatosporales</taxon>
        <taxon>Streptomycetaceae</taxon>
        <taxon>Streptomyces</taxon>
    </lineage>
</organism>
<evidence type="ECO:0000256" key="3">
    <source>
        <dbReference type="SAM" id="MobiDB-lite"/>
    </source>
</evidence>
<feature type="region of interest" description="Disordered" evidence="3">
    <location>
        <begin position="581"/>
        <end position="608"/>
    </location>
</feature>
<dbReference type="PANTHER" id="PTHR43004:SF8">
    <property type="entry name" value="FAD-BINDING DOMAIN-CONTAINING PROTEIN-RELATED"/>
    <property type="match status" value="1"/>
</dbReference>
<keyword evidence="6" id="KW-1185">Reference proteome</keyword>
<dbReference type="InterPro" id="IPR036188">
    <property type="entry name" value="FAD/NAD-bd_sf"/>
</dbReference>
<keyword evidence="2" id="KW-0274">FAD</keyword>
<sequence>MYDTDVLIVGSGPAGSSAALMLSTYGIDNLVITKYRWLADTPRAHYKNQRTMEVFRDLNVAGEILAKASPKEIMGNVVFCTSLVGDELGRLPYGANRPQRQSDYSLASPAEHCDLPQNLLEPILLSNAAERGSHVRFDTEFLRLDQDEHGVTAHVLDRLKRERYVIRAKYLIGADGGNSLVAEQIGLPMEGHMGLAGSISIILQADLSHLVAHRPGYLWWVMQPGANVGGIGMGLLRMVRPWNEWQIVWGYDMSAGEPDVSEIDAVGIARQLIGDDSVDITIRSVSTWTVNQKYATKYSQGRVFCMGDAVHRHPPSNGLGSNTSIQDSYNLAWKMAMVLKGQASDRLLSTYDQERAPIGKQIVERANRSIEQFGGIFSVLGLDANLDAEQMRANMSVLKEASAAGVEKRRMLREAIELKSYEFATQGVELNQRYESDAVCPDGTAQPAWQRDPELYYQASSRPGARLPHAWLDRQGTQVSSLDVVGKGRFTLLTGLNGQIWLEAAKRLSEELNIEIAAHVIGPGHALQDLYGDWADVAEVPEDGCLLVRPDAFVAWRKADSAAAVDSLRTALCEVLGRDSKEQGDRDGLIRSGDERASAARPDMAMTE</sequence>
<dbReference type="InterPro" id="IPR050641">
    <property type="entry name" value="RIFMO-like"/>
</dbReference>
<protein>
    <submittedName>
        <fullName evidence="5">FAD-dependent monooxygenase</fullName>
    </submittedName>
</protein>
<dbReference type="Proteomes" id="UP001224661">
    <property type="component" value="Unassembled WGS sequence"/>
</dbReference>
<keyword evidence="5" id="KW-0560">Oxidoreductase</keyword>
<dbReference type="Gene3D" id="3.30.9.10">
    <property type="entry name" value="D-Amino Acid Oxidase, subunit A, domain 2"/>
    <property type="match status" value="1"/>
</dbReference>
<name>A0ABT6RZC7_9ACTN</name>
<comment type="caution">
    <text evidence="5">The sequence shown here is derived from an EMBL/GenBank/DDBJ whole genome shotgun (WGS) entry which is preliminary data.</text>
</comment>
<dbReference type="Gene3D" id="3.40.30.120">
    <property type="match status" value="1"/>
</dbReference>
<gene>
    <name evidence="5" type="ORF">QIS99_26915</name>
</gene>
<keyword evidence="5" id="KW-0503">Monooxygenase</keyword>
<dbReference type="Pfam" id="PF01494">
    <property type="entry name" value="FAD_binding_3"/>
    <property type="match status" value="1"/>
</dbReference>
<evidence type="ECO:0000313" key="5">
    <source>
        <dbReference type="EMBL" id="MDI3389793.1"/>
    </source>
</evidence>
<evidence type="ECO:0000256" key="2">
    <source>
        <dbReference type="ARBA" id="ARBA00022827"/>
    </source>
</evidence>
<feature type="domain" description="FAD-binding" evidence="4">
    <location>
        <begin position="3"/>
        <end position="366"/>
    </location>
</feature>
<dbReference type="SUPFAM" id="SSF51905">
    <property type="entry name" value="FAD/NAD(P)-binding domain"/>
    <property type="match status" value="1"/>
</dbReference>
<evidence type="ECO:0000259" key="4">
    <source>
        <dbReference type="Pfam" id="PF01494"/>
    </source>
</evidence>
<dbReference type="GO" id="GO:0004497">
    <property type="term" value="F:monooxygenase activity"/>
    <property type="evidence" value="ECO:0007669"/>
    <property type="project" value="UniProtKB-KW"/>
</dbReference>
<dbReference type="RefSeq" id="WP_282516266.1">
    <property type="nucleotide sequence ID" value="NZ_JASCIR010000033.1"/>
</dbReference>
<dbReference type="Pfam" id="PF21274">
    <property type="entry name" value="Rng_hyd_C"/>
    <property type="match status" value="1"/>
</dbReference>